<name>C5FC60_ARTOC</name>
<evidence type="ECO:0000313" key="2">
    <source>
        <dbReference type="EMBL" id="EEQ27483.1"/>
    </source>
</evidence>
<organism evidence="2 3">
    <name type="scientific">Arthroderma otae (strain ATCC MYA-4605 / CBS 113480)</name>
    <name type="common">Microsporum canis</name>
    <dbReference type="NCBI Taxonomy" id="554155"/>
    <lineage>
        <taxon>Eukaryota</taxon>
        <taxon>Fungi</taxon>
        <taxon>Dikarya</taxon>
        <taxon>Ascomycota</taxon>
        <taxon>Pezizomycotina</taxon>
        <taxon>Eurotiomycetes</taxon>
        <taxon>Eurotiomycetidae</taxon>
        <taxon>Onygenales</taxon>
        <taxon>Arthrodermataceae</taxon>
        <taxon>Microsporum</taxon>
    </lineage>
</organism>
<reference evidence="3" key="1">
    <citation type="journal article" date="2012" name="MBio">
        <title>Comparative genome analysis of Trichophyton rubrum and related dermatophytes reveals candidate genes involved in infection.</title>
        <authorList>
            <person name="Martinez D.A."/>
            <person name="Oliver B.G."/>
            <person name="Graeser Y."/>
            <person name="Goldberg J.M."/>
            <person name="Li W."/>
            <person name="Martinez-Rossi N.M."/>
            <person name="Monod M."/>
            <person name="Shelest E."/>
            <person name="Barton R.C."/>
            <person name="Birch E."/>
            <person name="Brakhage A.A."/>
            <person name="Chen Z."/>
            <person name="Gurr S.J."/>
            <person name="Heiman D."/>
            <person name="Heitman J."/>
            <person name="Kosti I."/>
            <person name="Rossi A."/>
            <person name="Saif S."/>
            <person name="Samalova M."/>
            <person name="Saunders C.W."/>
            <person name="Shea T."/>
            <person name="Summerbell R.C."/>
            <person name="Xu J."/>
            <person name="Young S."/>
            <person name="Zeng Q."/>
            <person name="Birren B.W."/>
            <person name="Cuomo C.A."/>
            <person name="White T.C."/>
        </authorList>
    </citation>
    <scope>NUCLEOTIDE SEQUENCE [LARGE SCALE GENOMIC DNA]</scope>
    <source>
        <strain evidence="3">ATCC MYA-4605 / CBS 113480</strain>
    </source>
</reference>
<dbReference type="VEuPathDB" id="FungiDB:MCYG_00371"/>
<dbReference type="EMBL" id="DS995701">
    <property type="protein sequence ID" value="EEQ27483.1"/>
    <property type="molecule type" value="Genomic_DNA"/>
</dbReference>
<feature type="compositionally biased region" description="Acidic residues" evidence="1">
    <location>
        <begin position="162"/>
        <end position="176"/>
    </location>
</feature>
<dbReference type="RefSeq" id="XP_002850267.1">
    <property type="nucleotide sequence ID" value="XM_002850221.1"/>
</dbReference>
<feature type="region of interest" description="Disordered" evidence="1">
    <location>
        <begin position="162"/>
        <end position="208"/>
    </location>
</feature>
<proteinExistence type="predicted"/>
<evidence type="ECO:0000313" key="3">
    <source>
        <dbReference type="Proteomes" id="UP000002035"/>
    </source>
</evidence>
<evidence type="ECO:0000256" key="1">
    <source>
        <dbReference type="SAM" id="MobiDB-lite"/>
    </source>
</evidence>
<dbReference type="GeneID" id="9225408"/>
<dbReference type="eggNOG" id="ENOG502SPT4">
    <property type="taxonomic scope" value="Eukaryota"/>
</dbReference>
<dbReference type="Proteomes" id="UP000002035">
    <property type="component" value="Unassembled WGS sequence"/>
</dbReference>
<dbReference type="OMA" id="DVERWAP"/>
<dbReference type="STRING" id="554155.C5FC60"/>
<dbReference type="OrthoDB" id="371463at2759"/>
<dbReference type="AlphaFoldDB" id="C5FC60"/>
<keyword evidence="3" id="KW-1185">Reference proteome</keyword>
<accession>C5FC60</accession>
<protein>
    <submittedName>
        <fullName evidence="2">Uncharacterized protein</fullName>
    </submittedName>
</protein>
<sequence>MVVYIVYGFRWSRVGTLAAPGIRPHIVINDLLDAASDYIQEPRTAGEVLKSFERIDPSIPAHLPDLALIEQYDPDDTRTSTLCQPYAFVCAKVVPIGDSSAPQFTSFLSLDLEEFISKGPGLSSEALATFSTLRDVLGPGEKIGWWIVYNGDPERFSAATEEELEHIESSDDEVEEINDKSGPPLTRSVKPPTVPPKPRLNLPTRAKN</sequence>
<gene>
    <name evidence="2" type="ORF">MCYG_00371</name>
</gene>
<dbReference type="HOGENOM" id="CLU_052060_1_0_1"/>